<comment type="caution">
    <text evidence="12">The sequence shown here is derived from an EMBL/GenBank/DDBJ whole genome shotgun (WGS) entry which is preliminary data.</text>
</comment>
<feature type="compositionally biased region" description="Low complexity" evidence="10">
    <location>
        <begin position="256"/>
        <end position="276"/>
    </location>
</feature>
<dbReference type="PROSITE" id="PS50011">
    <property type="entry name" value="PROTEIN_KINASE_DOM"/>
    <property type="match status" value="1"/>
</dbReference>
<dbReference type="Gene3D" id="1.10.510.10">
    <property type="entry name" value="Transferase(Phosphotransferase) domain 1"/>
    <property type="match status" value="1"/>
</dbReference>
<keyword evidence="13" id="KW-1185">Reference proteome</keyword>
<evidence type="ECO:0000259" key="11">
    <source>
        <dbReference type="PROSITE" id="PS50011"/>
    </source>
</evidence>
<keyword evidence="9" id="KW-0175">Coiled coil</keyword>
<evidence type="ECO:0000256" key="2">
    <source>
        <dbReference type="ARBA" id="ARBA00012483"/>
    </source>
</evidence>
<dbReference type="Proteomes" id="UP000824469">
    <property type="component" value="Unassembled WGS sequence"/>
</dbReference>
<keyword evidence="4 8" id="KW-0547">Nucleotide-binding</keyword>
<dbReference type="Gene3D" id="3.30.200.20">
    <property type="entry name" value="Phosphorylase Kinase, domain 1"/>
    <property type="match status" value="1"/>
</dbReference>
<protein>
    <recommendedName>
        <fullName evidence="2">RING-type E3 ubiquitin transferase</fullName>
        <ecNumber evidence="2">2.3.2.27</ecNumber>
    </recommendedName>
</protein>
<feature type="coiled-coil region" evidence="9">
    <location>
        <begin position="472"/>
        <end position="546"/>
    </location>
</feature>
<dbReference type="InterPro" id="IPR000719">
    <property type="entry name" value="Prot_kinase_dom"/>
</dbReference>
<evidence type="ECO:0000256" key="8">
    <source>
        <dbReference type="PROSITE-ProRule" id="PRU10141"/>
    </source>
</evidence>
<sequence length="850" mass="94620">AGLMEITEEIREAVTDGASSVGLAVAVNRDKNSKCAVKWALEHYMSPGQLLMLLHVRPRVVRIPTPMGNYVPIAQVCEDAVAGYMQGLEAQTNEMLLPYQQLCNRKKVQTKIVVVEEDDVTLAIIKQISNLSIRKLVLGASSRNAITRRFKGIDVPASVAKSAPNFCTVYVISKGRVTSVRSASSTAFTTGTPEDARSVSSFFSDISFSNSLDTEEAESEFEDSSQFSSLSLPLQRNRALSNINRTMKHSISIPVSTDSHTSSPRYSSTSFRSRTSGIQEVNGKFESGRSSSSRSSPVSDEGYSTPNSEERGLPLGSMALQKLSSFQVVTPSIINAILPIQNYGLFETLNRDQDILDTPSTDGRGGTSQAETSIFDRLKEINEIDNISNESRRQESGSSSLDFKMTSTSDIQMNESFLHDQQNIMFELEKLKLELKHTLGMYNLARQEAIDARIKANELNLQRILEARILEVAKAREELSRSTVTREKAKSEAAIKQAEESRQLAERETLRRKDAELRAIRELEERKKAEEALASARHKYRTYSIEEIQNATDCFSESLKIGEGGYGAVYKCKLQHTTVAVKVLRPEAAEGIQQFQQEVQVLSRIHHPHMVLLLGACPEHGCLVYEYMANGSLEDRLFRKGNTCPLPCFVRFKIAWEVASALLFLHSSKPIPIVHRDLKPANILLDYNLVSKIGDVGLARLVPAMTTTMVTEYKDTVPAGTFCYIDPEYQRTGTLGPKSDVYALGIVLLQLLTARSPMAITYAVETAIEQGSFEEILDKTAGDWPLEEALELARLGLKCAELRRRDRPDLEKDALPELERLKAFADAQNLLSREEIDIMPPSHFFCPILK</sequence>
<feature type="region of interest" description="Disordered" evidence="10">
    <location>
        <begin position="251"/>
        <end position="313"/>
    </location>
</feature>
<dbReference type="FunFam" id="3.30.200.20:FF:000162">
    <property type="entry name" value="Adenine nucleotide alpha hydrolase-like domain kinase"/>
    <property type="match status" value="1"/>
</dbReference>
<feature type="binding site" evidence="8">
    <location>
        <position position="582"/>
    </location>
    <ligand>
        <name>ATP</name>
        <dbReference type="ChEBI" id="CHEBI:30616"/>
    </ligand>
</feature>
<keyword evidence="5" id="KW-0418">Kinase</keyword>
<dbReference type="InterPro" id="IPR008271">
    <property type="entry name" value="Ser/Thr_kinase_AS"/>
</dbReference>
<name>A0AA38FD11_TAXCH</name>
<feature type="non-terminal residue" evidence="12">
    <location>
        <position position="850"/>
    </location>
</feature>
<keyword evidence="3" id="KW-0808">Transferase</keyword>
<keyword evidence="7 8" id="KW-0067">ATP-binding</keyword>
<dbReference type="PROSITE" id="PS00107">
    <property type="entry name" value="PROTEIN_KINASE_ATP"/>
    <property type="match status" value="1"/>
</dbReference>
<dbReference type="Gene3D" id="3.40.50.620">
    <property type="entry name" value="HUPs"/>
    <property type="match status" value="1"/>
</dbReference>
<accession>A0AA38FD11</accession>
<dbReference type="OMA" id="DTRFTKP"/>
<reference evidence="12 13" key="1">
    <citation type="journal article" date="2021" name="Nat. Plants">
        <title>The Taxus genome provides insights into paclitaxel biosynthesis.</title>
        <authorList>
            <person name="Xiong X."/>
            <person name="Gou J."/>
            <person name="Liao Q."/>
            <person name="Li Y."/>
            <person name="Zhou Q."/>
            <person name="Bi G."/>
            <person name="Li C."/>
            <person name="Du R."/>
            <person name="Wang X."/>
            <person name="Sun T."/>
            <person name="Guo L."/>
            <person name="Liang H."/>
            <person name="Lu P."/>
            <person name="Wu Y."/>
            <person name="Zhang Z."/>
            <person name="Ro D.K."/>
            <person name="Shang Y."/>
            <person name="Huang S."/>
            <person name="Yan J."/>
        </authorList>
    </citation>
    <scope>NUCLEOTIDE SEQUENCE [LARGE SCALE GENOMIC DNA]</scope>
    <source>
        <strain evidence="12">Ta-2019</strain>
    </source>
</reference>
<dbReference type="EMBL" id="JAHRHJ020000009">
    <property type="protein sequence ID" value="KAH9301494.1"/>
    <property type="molecule type" value="Genomic_DNA"/>
</dbReference>
<dbReference type="SMART" id="SM00220">
    <property type="entry name" value="S_TKc"/>
    <property type="match status" value="1"/>
</dbReference>
<feature type="domain" description="Protein kinase" evidence="11">
    <location>
        <begin position="555"/>
        <end position="818"/>
    </location>
</feature>
<comment type="catalytic activity">
    <reaction evidence="1">
        <text>S-ubiquitinyl-[E2 ubiquitin-conjugating enzyme]-L-cysteine + [acceptor protein]-L-lysine = [E2 ubiquitin-conjugating enzyme]-L-cysteine + N(6)-ubiquitinyl-[acceptor protein]-L-lysine.</text>
        <dbReference type="EC" id="2.3.2.27"/>
    </reaction>
</comment>
<dbReference type="Pfam" id="PF00069">
    <property type="entry name" value="Pkinase"/>
    <property type="match status" value="1"/>
</dbReference>
<dbReference type="AlphaFoldDB" id="A0AA38FD11"/>
<dbReference type="GO" id="GO:0061630">
    <property type="term" value="F:ubiquitin protein ligase activity"/>
    <property type="evidence" value="ECO:0007669"/>
    <property type="project" value="UniProtKB-EC"/>
</dbReference>
<proteinExistence type="predicted"/>
<evidence type="ECO:0000256" key="5">
    <source>
        <dbReference type="ARBA" id="ARBA00022777"/>
    </source>
</evidence>
<dbReference type="EC" id="2.3.2.27" evidence="2"/>
<evidence type="ECO:0000256" key="4">
    <source>
        <dbReference type="ARBA" id="ARBA00022741"/>
    </source>
</evidence>
<evidence type="ECO:0000256" key="7">
    <source>
        <dbReference type="ARBA" id="ARBA00022840"/>
    </source>
</evidence>
<evidence type="ECO:0000256" key="9">
    <source>
        <dbReference type="SAM" id="Coils"/>
    </source>
</evidence>
<organism evidence="12 13">
    <name type="scientific">Taxus chinensis</name>
    <name type="common">Chinese yew</name>
    <name type="synonym">Taxus wallichiana var. chinensis</name>
    <dbReference type="NCBI Taxonomy" id="29808"/>
    <lineage>
        <taxon>Eukaryota</taxon>
        <taxon>Viridiplantae</taxon>
        <taxon>Streptophyta</taxon>
        <taxon>Embryophyta</taxon>
        <taxon>Tracheophyta</taxon>
        <taxon>Spermatophyta</taxon>
        <taxon>Pinopsida</taxon>
        <taxon>Pinidae</taxon>
        <taxon>Conifers II</taxon>
        <taxon>Cupressales</taxon>
        <taxon>Taxaceae</taxon>
        <taxon>Taxus</taxon>
    </lineage>
</organism>
<evidence type="ECO:0000256" key="1">
    <source>
        <dbReference type="ARBA" id="ARBA00000900"/>
    </source>
</evidence>
<evidence type="ECO:0000256" key="6">
    <source>
        <dbReference type="ARBA" id="ARBA00022786"/>
    </source>
</evidence>
<dbReference type="PANTHER" id="PTHR45647:SF139">
    <property type="entry name" value="OS02G0152300 PROTEIN"/>
    <property type="match status" value="1"/>
</dbReference>
<dbReference type="PROSITE" id="PS00108">
    <property type="entry name" value="PROTEIN_KINASE_ST"/>
    <property type="match status" value="1"/>
</dbReference>
<dbReference type="PANTHER" id="PTHR45647">
    <property type="entry name" value="OS02G0152300 PROTEIN"/>
    <property type="match status" value="1"/>
</dbReference>
<dbReference type="InterPro" id="IPR011009">
    <property type="entry name" value="Kinase-like_dom_sf"/>
</dbReference>
<evidence type="ECO:0000256" key="10">
    <source>
        <dbReference type="SAM" id="MobiDB-lite"/>
    </source>
</evidence>
<dbReference type="GO" id="GO:0004672">
    <property type="term" value="F:protein kinase activity"/>
    <property type="evidence" value="ECO:0007669"/>
    <property type="project" value="InterPro"/>
</dbReference>
<dbReference type="InterPro" id="IPR051348">
    <property type="entry name" value="U-box_ubiquitin_ligases"/>
</dbReference>
<evidence type="ECO:0000256" key="3">
    <source>
        <dbReference type="ARBA" id="ARBA00022679"/>
    </source>
</evidence>
<keyword evidence="6" id="KW-0833">Ubl conjugation pathway</keyword>
<feature type="non-terminal residue" evidence="12">
    <location>
        <position position="1"/>
    </location>
</feature>
<dbReference type="CDD" id="cd01989">
    <property type="entry name" value="USP_STK_Ubox_N"/>
    <property type="match status" value="1"/>
</dbReference>
<dbReference type="SUPFAM" id="SSF56112">
    <property type="entry name" value="Protein kinase-like (PK-like)"/>
    <property type="match status" value="1"/>
</dbReference>
<dbReference type="InterPro" id="IPR014729">
    <property type="entry name" value="Rossmann-like_a/b/a_fold"/>
</dbReference>
<evidence type="ECO:0000313" key="12">
    <source>
        <dbReference type="EMBL" id="KAH9301494.1"/>
    </source>
</evidence>
<dbReference type="GO" id="GO:0005524">
    <property type="term" value="F:ATP binding"/>
    <property type="evidence" value="ECO:0007669"/>
    <property type="project" value="UniProtKB-UniRule"/>
</dbReference>
<dbReference type="SUPFAM" id="SSF52402">
    <property type="entry name" value="Adenine nucleotide alpha hydrolases-like"/>
    <property type="match status" value="1"/>
</dbReference>
<gene>
    <name evidence="12" type="ORF">KI387_013077</name>
</gene>
<evidence type="ECO:0000313" key="13">
    <source>
        <dbReference type="Proteomes" id="UP000824469"/>
    </source>
</evidence>
<dbReference type="InterPro" id="IPR017441">
    <property type="entry name" value="Protein_kinase_ATP_BS"/>
</dbReference>